<comment type="caution">
    <text evidence="1">The sequence shown here is derived from an EMBL/GenBank/DDBJ whole genome shotgun (WGS) entry which is preliminary data.</text>
</comment>
<accession>A0A9P9L4F3</accession>
<dbReference type="EMBL" id="JAGTJS010000002">
    <property type="protein sequence ID" value="KAH7273807.1"/>
    <property type="molecule type" value="Genomic_DNA"/>
</dbReference>
<protein>
    <submittedName>
        <fullName evidence="1">Uncharacterized protein</fullName>
    </submittedName>
</protein>
<proteinExistence type="predicted"/>
<sequence length="218" mass="24737">MGNDTRLWVRIFSMRKANGHHLPGHHDSHGMGWVGMGWAWWRCPRHAMDPLDVAPQIHWFWRGATPDFLLISWSLRTETGLYPRVPVQGSRMCTIILTISPRRLFRWNRASDVSPVRQCPCQSYCAFRTGHGSGPRWPCACHRNVPGSGDMTWIFRLPCTYAGVSRRANAAPSRSEPFESSTRPHKPPGWWLCRAAAEDICINGKPAVKLGVVELENV</sequence>
<dbReference type="AlphaFoldDB" id="A0A9P9L4F3"/>
<dbReference type="OrthoDB" id="10631401at2759"/>
<evidence type="ECO:0000313" key="1">
    <source>
        <dbReference type="EMBL" id="KAH7273807.1"/>
    </source>
</evidence>
<organism evidence="1 2">
    <name type="scientific">Fusarium solani</name>
    <name type="common">Filamentous fungus</name>
    <dbReference type="NCBI Taxonomy" id="169388"/>
    <lineage>
        <taxon>Eukaryota</taxon>
        <taxon>Fungi</taxon>
        <taxon>Dikarya</taxon>
        <taxon>Ascomycota</taxon>
        <taxon>Pezizomycotina</taxon>
        <taxon>Sordariomycetes</taxon>
        <taxon>Hypocreomycetidae</taxon>
        <taxon>Hypocreales</taxon>
        <taxon>Nectriaceae</taxon>
        <taxon>Fusarium</taxon>
        <taxon>Fusarium solani species complex</taxon>
    </lineage>
</organism>
<dbReference type="Proteomes" id="UP000736672">
    <property type="component" value="Unassembled WGS sequence"/>
</dbReference>
<reference evidence="1" key="1">
    <citation type="journal article" date="2021" name="Nat. Commun.">
        <title>Genetic determinants of endophytism in the Arabidopsis root mycobiome.</title>
        <authorList>
            <person name="Mesny F."/>
            <person name="Miyauchi S."/>
            <person name="Thiergart T."/>
            <person name="Pickel B."/>
            <person name="Atanasova L."/>
            <person name="Karlsson M."/>
            <person name="Huettel B."/>
            <person name="Barry K.W."/>
            <person name="Haridas S."/>
            <person name="Chen C."/>
            <person name="Bauer D."/>
            <person name="Andreopoulos W."/>
            <person name="Pangilinan J."/>
            <person name="LaButti K."/>
            <person name="Riley R."/>
            <person name="Lipzen A."/>
            <person name="Clum A."/>
            <person name="Drula E."/>
            <person name="Henrissat B."/>
            <person name="Kohler A."/>
            <person name="Grigoriev I.V."/>
            <person name="Martin F.M."/>
            <person name="Hacquard S."/>
        </authorList>
    </citation>
    <scope>NUCLEOTIDE SEQUENCE</scope>
    <source>
        <strain evidence="1">FSSC 5 MPI-SDFR-AT-0091</strain>
    </source>
</reference>
<name>A0A9P9L4F3_FUSSL</name>
<gene>
    <name evidence="1" type="ORF">B0J15DRAFT_110398</name>
</gene>
<evidence type="ECO:0000313" key="2">
    <source>
        <dbReference type="Proteomes" id="UP000736672"/>
    </source>
</evidence>
<keyword evidence="2" id="KW-1185">Reference proteome</keyword>